<dbReference type="EMBL" id="FOGT01000020">
    <property type="protein sequence ID" value="SES37582.1"/>
    <property type="molecule type" value="Genomic_DNA"/>
</dbReference>
<dbReference type="GO" id="GO:0016491">
    <property type="term" value="F:oxidoreductase activity"/>
    <property type="evidence" value="ECO:0007669"/>
    <property type="project" value="InterPro"/>
</dbReference>
<feature type="domain" description="DSBA-like thioredoxin" evidence="1">
    <location>
        <begin position="2"/>
        <end position="161"/>
    </location>
</feature>
<dbReference type="STRING" id="1601833.SAMN05518684_12022"/>
<organism evidence="2 3">
    <name type="scientific">Salipaludibacillus aurantiacus</name>
    <dbReference type="NCBI Taxonomy" id="1601833"/>
    <lineage>
        <taxon>Bacteria</taxon>
        <taxon>Bacillati</taxon>
        <taxon>Bacillota</taxon>
        <taxon>Bacilli</taxon>
        <taxon>Bacillales</taxon>
        <taxon>Bacillaceae</taxon>
    </lineage>
</organism>
<reference evidence="3" key="1">
    <citation type="submission" date="2016-10" db="EMBL/GenBank/DDBJ databases">
        <authorList>
            <person name="Varghese N."/>
            <person name="Submissions S."/>
        </authorList>
    </citation>
    <scope>NUCLEOTIDE SEQUENCE [LARGE SCALE GENOMIC DNA]</scope>
    <source>
        <strain evidence="3">S9</strain>
    </source>
</reference>
<dbReference type="GO" id="GO:0016853">
    <property type="term" value="F:isomerase activity"/>
    <property type="evidence" value="ECO:0007669"/>
    <property type="project" value="UniProtKB-KW"/>
</dbReference>
<dbReference type="Gene3D" id="3.40.30.10">
    <property type="entry name" value="Glutaredoxin"/>
    <property type="match status" value="1"/>
</dbReference>
<dbReference type="InterPro" id="IPR036249">
    <property type="entry name" value="Thioredoxin-like_sf"/>
</dbReference>
<evidence type="ECO:0000313" key="2">
    <source>
        <dbReference type="EMBL" id="SES37582.1"/>
    </source>
</evidence>
<protein>
    <submittedName>
        <fullName evidence="2">Predicted dithiol-disulfide isomerase, DsbA family</fullName>
    </submittedName>
</protein>
<dbReference type="AlphaFoldDB" id="A0A1H9WUG0"/>
<dbReference type="PANTHER" id="PTHR13887:SF33">
    <property type="entry name" value="ISOMERASE"/>
    <property type="match status" value="1"/>
</dbReference>
<name>A0A1H9WUG0_9BACI</name>
<keyword evidence="3" id="KW-1185">Reference proteome</keyword>
<dbReference type="PANTHER" id="PTHR13887">
    <property type="entry name" value="GLUTATHIONE S-TRANSFERASE KAPPA"/>
    <property type="match status" value="1"/>
</dbReference>
<dbReference type="Proteomes" id="UP000198571">
    <property type="component" value="Unassembled WGS sequence"/>
</dbReference>
<proteinExistence type="predicted"/>
<dbReference type="InterPro" id="IPR001853">
    <property type="entry name" value="DSBA-like_thioredoxin_dom"/>
</dbReference>
<evidence type="ECO:0000259" key="1">
    <source>
        <dbReference type="Pfam" id="PF01323"/>
    </source>
</evidence>
<keyword evidence="2" id="KW-0413">Isomerase</keyword>
<gene>
    <name evidence="2" type="ORF">SAMN05518684_12022</name>
</gene>
<dbReference type="Pfam" id="PF01323">
    <property type="entry name" value="DSBA"/>
    <property type="match status" value="1"/>
</dbReference>
<accession>A0A1H9WUG0</accession>
<evidence type="ECO:0000313" key="3">
    <source>
        <dbReference type="Proteomes" id="UP000198571"/>
    </source>
</evidence>
<dbReference type="SUPFAM" id="SSF52833">
    <property type="entry name" value="Thioredoxin-like"/>
    <property type="match status" value="1"/>
</dbReference>
<sequence length="165" mass="19118">MEIEWLPFELRPYPQQTLSPKSDYIQQAWHQSILPYAEKLGVTMNLPMVDPQPHTHFSHEGLLYAKEHGKGNDYADQVFKAFYEEGKNIGNISVLGELAAELDLNREEFEEALSTRRYSEEREKWLKQARTTDMIQAVPTFFIGEKKLTGLQPRAAFEKALSEEK</sequence>